<proteinExistence type="predicted"/>
<sequence length="1050" mass="119477">MSHWDEFPRGTWEKLSQVAVKGAVHDSRERQPHPKCLEGTRVTLLNNIYELLDDREKSRIIWLNGTAGVGKSAVAFTVAERMRGLKVGETSDSKRLAGSFFFSREHTKRCTTAYFFATFVYQLARNFPSVREDVNTAIREDPELLDPDKSLREQMEALFLQPLCKLRFRLPRHKSPPLSFVVDALDECTETELADLVSLLGEALHNPDLPVIHILLTSRSKAHICEAIREEALRPLVYEIPVNTSGKGVAPIISLDGADVDSDIYIFLQHSFRKLRAQHSNFPQPTSHELERLASRAGRRFIVASTMMEFIGANNGYDNPRDRLQLMLDLTSELLPGTEVYKLYDRILGTCTDPTRAYMHLSIVAALANPLPMSQISTLLGPSQGWDIGIAQQLRSVMHIPTDASLPVNIYHSSVRDYVSDRSNCCLPGVQSLTPPHSLVAYSSLHLMMQDIIESTALLDALIELKGQSQVMQSDDHQSLKHSLSFIVEPPEPLRILMCLLWLRGFRDPSLRSWLDDGDGRAWLQTQGGENWLRTQAGEEWLQTKEGDDWLQSSGGKTWLQTDGGRRWLQSGRGWLWTQRWRNVTGDSGHAGERGLETQSRQDRLGTSNGGVELSQGSPRVWLQTESGRVWLQTEEGRVWLQQTLRGRDWLQTQSGREWLQTGSGQGWLQTQGGREWSLTLSVSDTPLRQDWLRTSDKQNWLDSLHGRNWLECQTGQDWLQTQTGRDWLQTKKGPGRWLRTWRGQDWLQTQSGLQWLQTQNAQEWLQTQDGIEWLHTPAGLEWLRTSSGLQTPSGREWLQTSSGQDWLQDQHGQDWLQTQSGREWLQTQSGRAWLQTPRGQAWQLTPAASVWVTMEEFSSTLEAIGEHTIIPELPLLPAFEVIQQFKSLPDFLIFPAFLALRHIDYSSSALSQGRFLPDMGIIHAMTAFVTFANEARERSQSASDALKYACQNWVFHLSRAPSPWDDMLNRAFKVFWNRHLLFWLEMQWNLKGLRPCLDILCEGLKLAKGQLGYQSGASVTAMQNGIYPNLVGEVLNHSQRRLIGNVWSA</sequence>
<dbReference type="InterPro" id="IPR056884">
    <property type="entry name" value="NPHP3-like_N"/>
</dbReference>
<feature type="compositionally biased region" description="Basic and acidic residues" evidence="2">
    <location>
        <begin position="590"/>
        <end position="604"/>
    </location>
</feature>
<evidence type="ECO:0000313" key="5">
    <source>
        <dbReference type="Proteomes" id="UP000092154"/>
    </source>
</evidence>
<dbReference type="InterPro" id="IPR011049">
    <property type="entry name" value="Serralysin-like_metalloprot_C"/>
</dbReference>
<keyword evidence="5" id="KW-1185">Reference proteome</keyword>
<dbReference type="STRING" id="1314800.A0A1B7MWY0"/>
<dbReference type="InParanoid" id="A0A1B7MWY0"/>
<reference evidence="4 5" key="1">
    <citation type="submission" date="2016-06" db="EMBL/GenBank/DDBJ databases">
        <title>Comparative genomics of the ectomycorrhizal sister species Rhizopogon vinicolor and Rhizopogon vesiculosus (Basidiomycota: Boletales) reveals a divergence of the mating type B locus.</title>
        <authorList>
            <consortium name="DOE Joint Genome Institute"/>
            <person name="Mujic A.B."/>
            <person name="Kuo A."/>
            <person name="Tritt A."/>
            <person name="Lipzen A."/>
            <person name="Chen C."/>
            <person name="Johnson J."/>
            <person name="Sharma A."/>
            <person name="Barry K."/>
            <person name="Grigoriev I.V."/>
            <person name="Spatafora J.W."/>
        </authorList>
    </citation>
    <scope>NUCLEOTIDE SEQUENCE [LARGE SCALE GENOMIC DNA]</scope>
    <source>
        <strain evidence="4 5">AM-OR11-026</strain>
    </source>
</reference>
<protein>
    <recommendedName>
        <fullName evidence="3">NACHT domain-containing protein</fullName>
    </recommendedName>
</protein>
<dbReference type="AlphaFoldDB" id="A0A1B7MWY0"/>
<dbReference type="InterPro" id="IPR027417">
    <property type="entry name" value="P-loop_NTPase"/>
</dbReference>
<dbReference type="SUPFAM" id="SSF51120">
    <property type="entry name" value="beta-Roll"/>
    <property type="match status" value="1"/>
</dbReference>
<accession>A0A1B7MWY0</accession>
<dbReference type="Gene3D" id="3.40.50.300">
    <property type="entry name" value="P-loop containing nucleotide triphosphate hydrolases"/>
    <property type="match status" value="1"/>
</dbReference>
<evidence type="ECO:0000256" key="1">
    <source>
        <dbReference type="ARBA" id="ARBA00022737"/>
    </source>
</evidence>
<organism evidence="4 5">
    <name type="scientific">Rhizopogon vinicolor AM-OR11-026</name>
    <dbReference type="NCBI Taxonomy" id="1314800"/>
    <lineage>
        <taxon>Eukaryota</taxon>
        <taxon>Fungi</taxon>
        <taxon>Dikarya</taxon>
        <taxon>Basidiomycota</taxon>
        <taxon>Agaricomycotina</taxon>
        <taxon>Agaricomycetes</taxon>
        <taxon>Agaricomycetidae</taxon>
        <taxon>Boletales</taxon>
        <taxon>Suillineae</taxon>
        <taxon>Rhizopogonaceae</taxon>
        <taxon>Rhizopogon</taxon>
    </lineage>
</organism>
<dbReference type="Proteomes" id="UP000092154">
    <property type="component" value="Unassembled WGS sequence"/>
</dbReference>
<dbReference type="SUPFAM" id="SSF52540">
    <property type="entry name" value="P-loop containing nucleoside triphosphate hydrolases"/>
    <property type="match status" value="1"/>
</dbReference>
<evidence type="ECO:0000313" key="4">
    <source>
        <dbReference type="EMBL" id="OAX37116.1"/>
    </source>
</evidence>
<name>A0A1B7MWY0_9AGAM</name>
<feature type="domain" description="NACHT" evidence="3">
    <location>
        <begin position="59"/>
        <end position="222"/>
    </location>
</feature>
<feature type="region of interest" description="Disordered" evidence="2">
    <location>
        <begin position="586"/>
        <end position="615"/>
    </location>
</feature>
<dbReference type="EMBL" id="KV448371">
    <property type="protein sequence ID" value="OAX37116.1"/>
    <property type="molecule type" value="Genomic_DNA"/>
</dbReference>
<dbReference type="PROSITE" id="PS50837">
    <property type="entry name" value="NACHT"/>
    <property type="match status" value="1"/>
</dbReference>
<gene>
    <name evidence="4" type="ORF">K503DRAFT_857553</name>
</gene>
<dbReference type="OrthoDB" id="4760524at2759"/>
<dbReference type="InterPro" id="IPR007111">
    <property type="entry name" value="NACHT_NTPase"/>
</dbReference>
<dbReference type="Pfam" id="PF24883">
    <property type="entry name" value="NPHP3_N"/>
    <property type="match status" value="1"/>
</dbReference>
<keyword evidence="1" id="KW-0677">Repeat</keyword>
<evidence type="ECO:0000259" key="3">
    <source>
        <dbReference type="PROSITE" id="PS50837"/>
    </source>
</evidence>
<evidence type="ECO:0000256" key="2">
    <source>
        <dbReference type="SAM" id="MobiDB-lite"/>
    </source>
</evidence>